<protein>
    <recommendedName>
        <fullName evidence="1">IPT/TIG domain-containing protein</fullName>
    </recommendedName>
</protein>
<dbReference type="SMART" id="SM00429">
    <property type="entry name" value="IPT"/>
    <property type="match status" value="3"/>
</dbReference>
<dbReference type="Gene3D" id="2.60.40.10">
    <property type="entry name" value="Immunoglobulins"/>
    <property type="match status" value="5"/>
</dbReference>
<dbReference type="RefSeq" id="WP_147648898.1">
    <property type="nucleotide sequence ID" value="NZ_CP042806.1"/>
</dbReference>
<dbReference type="Proteomes" id="UP000321820">
    <property type="component" value="Chromosome"/>
</dbReference>
<dbReference type="InterPro" id="IPR014756">
    <property type="entry name" value="Ig_E-set"/>
</dbReference>
<reference evidence="2 3" key="1">
    <citation type="submission" date="2019-08" db="EMBL/GenBank/DDBJ databases">
        <title>Complete genome sequence of Terriglobus albidus strain ORNL.</title>
        <authorList>
            <person name="Podar M."/>
        </authorList>
    </citation>
    <scope>NUCLEOTIDE SEQUENCE [LARGE SCALE GENOMIC DNA]</scope>
    <source>
        <strain evidence="2 3">ORNL</strain>
    </source>
</reference>
<dbReference type="CDD" id="cd00102">
    <property type="entry name" value="IPT"/>
    <property type="match status" value="1"/>
</dbReference>
<dbReference type="KEGG" id="talb:FTW19_17810"/>
<name>A0A5B9EBX3_9BACT</name>
<dbReference type="SUPFAM" id="SSF81296">
    <property type="entry name" value="E set domains"/>
    <property type="match status" value="5"/>
</dbReference>
<accession>A0A5B9EBX3</accession>
<dbReference type="InterPro" id="IPR013783">
    <property type="entry name" value="Ig-like_fold"/>
</dbReference>
<feature type="domain" description="IPT/TIG" evidence="1">
    <location>
        <begin position="131"/>
        <end position="216"/>
    </location>
</feature>
<proteinExistence type="predicted"/>
<sequence length="936" mass="95003">MNALRRTLAHLTLRIVIALIPSVFLMGCSGSNSSVPAAVPPAIKSLSPGSVTAGVASFTLTVNGTGFVSGSSVQWNGSSRPTTFTSATQITAAITAADVAAPGTAQVSVVNPDAQKSASVSFTISSAPPPLPTVTSLSPSGTVAGSADFTLTVTGTGYRTGSQIDWNGSRIAATTVVSATQLTAPIPASFIATAGTVPVAAVNTDTGDRSSALSFTINPAPARPTLSSLSPATATAGGTTFALTVNGSGFLPGAAVAWAGSARTTTFITATQLTATIPATDIAAAGNFAVDVVQGSGRSTNQLNFTVTAAPPTVTSLSPSTIAAGSAGFNLTVTGTGFTAAASVAWNGTSLTTVFVSPTQLRATVPAANIATAQTANIDIVQSGVRSSNQQTFTVTPATPTITGLSPSSVTLNAASFTMTVNGTGFTSNSVVQWGGSALVTHVQSSTVLTADIPATNLTTTGTFQITVANPPAEGGTSTSLSFTVSPQATGKMVQLVSTNYLSGGSANNVSYSQTVSQDGRYVGFASAATDIVANDIDGENSGFLRDTCVGPTASAGCTPGTIMVSKPGVFTTGSGVGSIVMVSNSGRYVGFDSAYQYKVDVYDTCLGAATGCTSGISEVQEPFPGISSSYSYATGLSSRLSPEGRYALYPVVYTDTDNTGTTALVVKDTCFGAPSGCTPTVRRVATGKGTTPPKQPFQSDISAGGRYVLFRAYLTAVDPSRASDGTVLHIWMQDTCAGAPAGCAESYTLIDVRADGTPSEGNQANDSIADKEPSFSRDGRYVVFSTTDKHMIAGRTINNGSQVYLRDTCVGASAGCTPSTILISEWPDMATSASRAYIGWRSVSEHGRYVAFMHQGDQPGNFYAAHIFVRDTCIGAPAGCTPSTSMATNDPAGINAATNKDYRDPAISVDGHYVVFNTPVGITNGGQVFLALTGY</sequence>
<dbReference type="PROSITE" id="PS51257">
    <property type="entry name" value="PROKAR_LIPOPROTEIN"/>
    <property type="match status" value="1"/>
</dbReference>
<dbReference type="EMBL" id="CP042806">
    <property type="protein sequence ID" value="QEE29678.1"/>
    <property type="molecule type" value="Genomic_DNA"/>
</dbReference>
<evidence type="ECO:0000313" key="2">
    <source>
        <dbReference type="EMBL" id="QEE29678.1"/>
    </source>
</evidence>
<keyword evidence="3" id="KW-1185">Reference proteome</keyword>
<feature type="domain" description="IPT/TIG" evidence="1">
    <location>
        <begin position="311"/>
        <end position="396"/>
    </location>
</feature>
<gene>
    <name evidence="2" type="ORF">FTW19_17810</name>
</gene>
<feature type="domain" description="IPT/TIG" evidence="1">
    <location>
        <begin position="223"/>
        <end position="308"/>
    </location>
</feature>
<evidence type="ECO:0000259" key="1">
    <source>
        <dbReference type="SMART" id="SM00429"/>
    </source>
</evidence>
<dbReference type="OrthoDB" id="104607at2"/>
<evidence type="ECO:0000313" key="3">
    <source>
        <dbReference type="Proteomes" id="UP000321820"/>
    </source>
</evidence>
<dbReference type="InterPro" id="IPR002909">
    <property type="entry name" value="IPT_dom"/>
</dbReference>
<dbReference type="AlphaFoldDB" id="A0A5B9EBX3"/>
<organism evidence="2 3">
    <name type="scientific">Terriglobus albidus</name>
    <dbReference type="NCBI Taxonomy" id="1592106"/>
    <lineage>
        <taxon>Bacteria</taxon>
        <taxon>Pseudomonadati</taxon>
        <taxon>Acidobacteriota</taxon>
        <taxon>Terriglobia</taxon>
        <taxon>Terriglobales</taxon>
        <taxon>Acidobacteriaceae</taxon>
        <taxon>Terriglobus</taxon>
    </lineage>
</organism>